<proteinExistence type="predicted"/>
<evidence type="ECO:0008006" key="3">
    <source>
        <dbReference type="Google" id="ProtNLM"/>
    </source>
</evidence>
<dbReference type="EMBL" id="JAUIZM010000007">
    <property type="protein sequence ID" value="KAK1372963.1"/>
    <property type="molecule type" value="Genomic_DNA"/>
</dbReference>
<organism evidence="1 2">
    <name type="scientific">Heracleum sosnowskyi</name>
    <dbReference type="NCBI Taxonomy" id="360622"/>
    <lineage>
        <taxon>Eukaryota</taxon>
        <taxon>Viridiplantae</taxon>
        <taxon>Streptophyta</taxon>
        <taxon>Embryophyta</taxon>
        <taxon>Tracheophyta</taxon>
        <taxon>Spermatophyta</taxon>
        <taxon>Magnoliopsida</taxon>
        <taxon>eudicotyledons</taxon>
        <taxon>Gunneridae</taxon>
        <taxon>Pentapetalae</taxon>
        <taxon>asterids</taxon>
        <taxon>campanulids</taxon>
        <taxon>Apiales</taxon>
        <taxon>Apiaceae</taxon>
        <taxon>Apioideae</taxon>
        <taxon>apioid superclade</taxon>
        <taxon>Tordylieae</taxon>
        <taxon>Tordyliinae</taxon>
        <taxon>Heracleum</taxon>
    </lineage>
</organism>
<name>A0AAD8MI88_9APIA</name>
<reference evidence="1" key="1">
    <citation type="submission" date="2023-02" db="EMBL/GenBank/DDBJ databases">
        <title>Genome of toxic invasive species Heracleum sosnowskyi carries increased number of genes despite the absence of recent whole-genome duplications.</title>
        <authorList>
            <person name="Schelkunov M."/>
            <person name="Shtratnikova V."/>
            <person name="Makarenko M."/>
            <person name="Klepikova A."/>
            <person name="Omelchenko D."/>
            <person name="Novikova G."/>
            <person name="Obukhova E."/>
            <person name="Bogdanov V."/>
            <person name="Penin A."/>
            <person name="Logacheva M."/>
        </authorList>
    </citation>
    <scope>NUCLEOTIDE SEQUENCE</scope>
    <source>
        <strain evidence="1">Hsosn_3</strain>
        <tissue evidence="1">Leaf</tissue>
    </source>
</reference>
<evidence type="ECO:0000313" key="2">
    <source>
        <dbReference type="Proteomes" id="UP001237642"/>
    </source>
</evidence>
<gene>
    <name evidence="1" type="ORF">POM88_029156</name>
</gene>
<comment type="caution">
    <text evidence="1">The sequence shown here is derived from an EMBL/GenBank/DDBJ whole genome shotgun (WGS) entry which is preliminary data.</text>
</comment>
<dbReference type="AlphaFoldDB" id="A0AAD8MI88"/>
<sequence length="114" mass="13385">MVDVGIHWTLPKDDFIKINVHGVFFDEPLPNRNRSGIGIVFRYYRGAIVRMYAGSLGIQERRLDELYAMQYALRKAFFGNFNLLELESDHVGAYWEWRHSHFNGAIPGHEFILR</sequence>
<evidence type="ECO:0000313" key="1">
    <source>
        <dbReference type="EMBL" id="KAK1372963.1"/>
    </source>
</evidence>
<keyword evidence="2" id="KW-1185">Reference proteome</keyword>
<accession>A0AAD8MI88</accession>
<protein>
    <recommendedName>
        <fullName evidence="3">RNase H type-1 domain-containing protein</fullName>
    </recommendedName>
</protein>
<dbReference type="Proteomes" id="UP001237642">
    <property type="component" value="Unassembled WGS sequence"/>
</dbReference>
<reference evidence="1" key="2">
    <citation type="submission" date="2023-05" db="EMBL/GenBank/DDBJ databases">
        <authorList>
            <person name="Schelkunov M.I."/>
        </authorList>
    </citation>
    <scope>NUCLEOTIDE SEQUENCE</scope>
    <source>
        <strain evidence="1">Hsosn_3</strain>
        <tissue evidence="1">Leaf</tissue>
    </source>
</reference>